<gene>
    <name evidence="2" type="ORF">OAUR00152_LOCUS29761</name>
</gene>
<evidence type="ECO:0000256" key="1">
    <source>
        <dbReference type="SAM" id="SignalP"/>
    </source>
</evidence>
<accession>A0A7S4JLF7</accession>
<protein>
    <submittedName>
        <fullName evidence="2">Uncharacterized protein</fullName>
    </submittedName>
</protein>
<name>A0A7S4JLF7_9STRA</name>
<feature type="chain" id="PRO_5030740124" evidence="1">
    <location>
        <begin position="19"/>
        <end position="123"/>
    </location>
</feature>
<dbReference type="AlphaFoldDB" id="A0A7S4JLF7"/>
<sequence>MKTFTALALLSLSTSASAAAFVPSAPQSRAFSLPPLSAAAPETTPELEAAIADVRECASAFGEETAHFANMWIDKMLEGKQDGAAAGLLDECLLDDEDNKCLQFEEALTKLDGLLGVGSKEQF</sequence>
<dbReference type="EMBL" id="HBKQ01043192">
    <property type="protein sequence ID" value="CAE2267409.1"/>
    <property type="molecule type" value="Transcribed_RNA"/>
</dbReference>
<reference evidence="2" key="1">
    <citation type="submission" date="2021-01" db="EMBL/GenBank/DDBJ databases">
        <authorList>
            <person name="Corre E."/>
            <person name="Pelletier E."/>
            <person name="Niang G."/>
            <person name="Scheremetjew M."/>
            <person name="Finn R."/>
            <person name="Kale V."/>
            <person name="Holt S."/>
            <person name="Cochrane G."/>
            <person name="Meng A."/>
            <person name="Brown T."/>
            <person name="Cohen L."/>
        </authorList>
    </citation>
    <scope>NUCLEOTIDE SEQUENCE</scope>
    <source>
        <strain evidence="2">Isolate 1302-5</strain>
    </source>
</reference>
<organism evidence="2">
    <name type="scientific">Odontella aurita</name>
    <dbReference type="NCBI Taxonomy" id="265563"/>
    <lineage>
        <taxon>Eukaryota</taxon>
        <taxon>Sar</taxon>
        <taxon>Stramenopiles</taxon>
        <taxon>Ochrophyta</taxon>
        <taxon>Bacillariophyta</taxon>
        <taxon>Mediophyceae</taxon>
        <taxon>Biddulphiophycidae</taxon>
        <taxon>Eupodiscales</taxon>
        <taxon>Odontellaceae</taxon>
        <taxon>Odontella</taxon>
    </lineage>
</organism>
<keyword evidence="1" id="KW-0732">Signal</keyword>
<feature type="signal peptide" evidence="1">
    <location>
        <begin position="1"/>
        <end position="18"/>
    </location>
</feature>
<proteinExistence type="predicted"/>
<evidence type="ECO:0000313" key="2">
    <source>
        <dbReference type="EMBL" id="CAE2267409.1"/>
    </source>
</evidence>